<dbReference type="Proteomes" id="UP000254924">
    <property type="component" value="Unassembled WGS sequence"/>
</dbReference>
<reference evidence="3 4" key="1">
    <citation type="submission" date="2018-06" db="EMBL/GenBank/DDBJ databases">
        <authorList>
            <consortium name="Pathogen Informatics"/>
            <person name="Doyle S."/>
        </authorList>
    </citation>
    <scope>NUCLEOTIDE SEQUENCE [LARGE SCALE GENOMIC DNA]</scope>
    <source>
        <strain evidence="3 4">NCTC12224</strain>
    </source>
</reference>
<dbReference type="OrthoDB" id="2360723at2"/>
<evidence type="ECO:0000313" key="3">
    <source>
        <dbReference type="EMBL" id="SUN60884.1"/>
    </source>
</evidence>
<keyword evidence="1" id="KW-0472">Membrane</keyword>
<organism evidence="3 4">
    <name type="scientific">Streptococcus hyointestinalis</name>
    <dbReference type="NCBI Taxonomy" id="1337"/>
    <lineage>
        <taxon>Bacteria</taxon>
        <taxon>Bacillati</taxon>
        <taxon>Bacillota</taxon>
        <taxon>Bacilli</taxon>
        <taxon>Lactobacillales</taxon>
        <taxon>Streptococcaceae</taxon>
        <taxon>Streptococcus</taxon>
    </lineage>
</organism>
<keyword evidence="4" id="KW-1185">Reference proteome</keyword>
<evidence type="ECO:0000259" key="2">
    <source>
        <dbReference type="Pfam" id="PF09335"/>
    </source>
</evidence>
<gene>
    <name evidence="3" type="ORF">NCTC12224_01208</name>
</gene>
<dbReference type="Pfam" id="PF09335">
    <property type="entry name" value="VTT_dom"/>
    <property type="match status" value="1"/>
</dbReference>
<sequence>MTKKRFQLPYKWIERLLIIFGLLLVVSYASIYLIHNWDKLLNLSETSKSITDFLQRFRSPTWTNFTILTLLTAVTAAIPFMSNAAFAIFNGMTFGPFIGFAMTLTANLLGNFGLIQILKVLPLSRQDSKVNEHLKTLDKLPDPKLAIALGYIFPIVPTILVNYRIVEMKLSFRERLLLASVGLAPLSLLYTLGGTAILRGNIKLLVAIIVIGGLALIGFKIFQKKGHHKHESHRHTKSH</sequence>
<keyword evidence="1" id="KW-0812">Transmembrane</keyword>
<dbReference type="InterPro" id="IPR032816">
    <property type="entry name" value="VTT_dom"/>
</dbReference>
<feature type="transmembrane region" description="Helical" evidence="1">
    <location>
        <begin position="65"/>
        <end position="89"/>
    </location>
</feature>
<feature type="transmembrane region" description="Helical" evidence="1">
    <location>
        <begin position="204"/>
        <end position="222"/>
    </location>
</feature>
<feature type="domain" description="VTT" evidence="2">
    <location>
        <begin position="85"/>
        <end position="194"/>
    </location>
</feature>
<accession>A0A380K882</accession>
<feature type="transmembrane region" description="Helical" evidence="1">
    <location>
        <begin position="96"/>
        <end position="118"/>
    </location>
</feature>
<dbReference type="AlphaFoldDB" id="A0A380K882"/>
<feature type="transmembrane region" description="Helical" evidence="1">
    <location>
        <begin position="145"/>
        <end position="165"/>
    </location>
</feature>
<dbReference type="EMBL" id="UHFN01000007">
    <property type="protein sequence ID" value="SUN60884.1"/>
    <property type="molecule type" value="Genomic_DNA"/>
</dbReference>
<feature type="transmembrane region" description="Helical" evidence="1">
    <location>
        <begin position="177"/>
        <end position="198"/>
    </location>
</feature>
<proteinExistence type="predicted"/>
<evidence type="ECO:0000313" key="4">
    <source>
        <dbReference type="Proteomes" id="UP000254924"/>
    </source>
</evidence>
<evidence type="ECO:0000256" key="1">
    <source>
        <dbReference type="SAM" id="Phobius"/>
    </source>
</evidence>
<name>A0A380K882_9STRE</name>
<protein>
    <submittedName>
        <fullName evidence="3">Membrane protein</fullName>
    </submittedName>
</protein>
<feature type="transmembrane region" description="Helical" evidence="1">
    <location>
        <begin position="12"/>
        <end position="34"/>
    </location>
</feature>
<keyword evidence="1" id="KW-1133">Transmembrane helix</keyword>